<dbReference type="InterPro" id="IPR016440">
    <property type="entry name" value="Rubredoxin-O_OxRdtase"/>
</dbReference>
<reference evidence="3 4" key="1">
    <citation type="submission" date="2019-05" db="EMBL/GenBank/DDBJ databases">
        <title>Culicoidintestinum kansasii gen. nov., sp. nov. from the gastrointestinal tract of the biting midge, Culicoides sonorensis.</title>
        <authorList>
            <person name="Neupane S."/>
            <person name="Ghosh A."/>
            <person name="Gunther S."/>
            <person name="Martin K."/>
            <person name="Zurek L."/>
        </authorList>
    </citation>
    <scope>NUCLEOTIDE SEQUENCE [LARGE SCALE GENOMIC DNA]</scope>
    <source>
        <strain evidence="3 4">CS-1</strain>
    </source>
</reference>
<dbReference type="SUPFAM" id="SSF52218">
    <property type="entry name" value="Flavoproteins"/>
    <property type="match status" value="1"/>
</dbReference>
<dbReference type="OrthoDB" id="9807946at2"/>
<dbReference type="CDD" id="cd07709">
    <property type="entry name" value="flavodiiron_proteins_MBL-fold"/>
    <property type="match status" value="1"/>
</dbReference>
<dbReference type="InParanoid" id="A0A5R8QFJ9"/>
<evidence type="ECO:0000313" key="4">
    <source>
        <dbReference type="Proteomes" id="UP000306912"/>
    </source>
</evidence>
<dbReference type="GO" id="GO:0046872">
    <property type="term" value="F:metal ion binding"/>
    <property type="evidence" value="ECO:0007669"/>
    <property type="project" value="InterPro"/>
</dbReference>
<dbReference type="AlphaFoldDB" id="A0A5R8QFJ9"/>
<feature type="domain" description="Flavodoxin-like" evidence="2">
    <location>
        <begin position="251"/>
        <end position="390"/>
    </location>
</feature>
<comment type="caution">
    <text evidence="3">The sequence shown here is derived from an EMBL/GenBank/DDBJ whole genome shotgun (WGS) entry which is preliminary data.</text>
</comment>
<dbReference type="Gene3D" id="3.60.15.10">
    <property type="entry name" value="Ribonuclease Z/Hydroxyacylglutathione hydrolase-like"/>
    <property type="match status" value="1"/>
</dbReference>
<name>A0A5R8QFJ9_9FIRM</name>
<comment type="similarity">
    <text evidence="1">In the N-terminal section; belongs to the zinc metallo-hydrolase group 3 family.</text>
</comment>
<protein>
    <submittedName>
        <fullName evidence="3">FprA family A-type flavoprotein</fullName>
    </submittedName>
</protein>
<dbReference type="InterPro" id="IPR036866">
    <property type="entry name" value="RibonucZ/Hydroxyglut_hydro"/>
</dbReference>
<dbReference type="PROSITE" id="PS50902">
    <property type="entry name" value="FLAVODOXIN_LIKE"/>
    <property type="match status" value="1"/>
</dbReference>
<dbReference type="SUPFAM" id="SSF56281">
    <property type="entry name" value="Metallo-hydrolase/oxidoreductase"/>
    <property type="match status" value="1"/>
</dbReference>
<dbReference type="PIRSF" id="PIRSF005243">
    <property type="entry name" value="ROO"/>
    <property type="match status" value="1"/>
</dbReference>
<dbReference type="InterPro" id="IPR045761">
    <property type="entry name" value="ODP_dom"/>
</dbReference>
<sequence length="397" mass="45391">MAIQLREGIYWVGAIDWEIRNVHGYVTPRGTTYNAYLIIDEKITVIDTVKASHTEEMMKRISKIVDPKDIDYIISLHGELDHSGAIPRLYDAAENATIIASKDDIKHLHLHFHRDDFRVIEKKTGDSVSLGKRSLHFVTIPMVHWPDSMVGYMPEEKILFSNDAFGQHLASSERFDYEYPTDIIFEELKKYYANIVMPYAMPVKRALDAVDGLDIEMIANAHGLIWTKKENIERVQEEYRSWSNHEQDGKAIIVYDSMWESTKKMAYAVQEALEDAGIEYHMFSLHAHTDDISDIIPYLMTCKYVFVGSPNLNNTILPTIGAFMTYAKGFKARNKVAMAFGSYGWSNSATKEINAFFESQKWEILPSIESEFVPDANALDALRDHVIEQVKASETAE</sequence>
<dbReference type="Pfam" id="PF19583">
    <property type="entry name" value="ODP"/>
    <property type="match status" value="1"/>
</dbReference>
<dbReference type="InterPro" id="IPR008254">
    <property type="entry name" value="Flavodoxin/NO_synth"/>
</dbReference>
<dbReference type="Gene3D" id="3.40.50.360">
    <property type="match status" value="1"/>
</dbReference>
<dbReference type="PANTHER" id="PTHR43717:SF1">
    <property type="entry name" value="ANAEROBIC NITRIC OXIDE REDUCTASE FLAVORUBREDOXIN"/>
    <property type="match status" value="1"/>
</dbReference>
<evidence type="ECO:0000259" key="2">
    <source>
        <dbReference type="PROSITE" id="PS50902"/>
    </source>
</evidence>
<dbReference type="GO" id="GO:0010181">
    <property type="term" value="F:FMN binding"/>
    <property type="evidence" value="ECO:0007669"/>
    <property type="project" value="InterPro"/>
</dbReference>
<dbReference type="GO" id="GO:0016651">
    <property type="term" value="F:oxidoreductase activity, acting on NAD(P)H"/>
    <property type="evidence" value="ECO:0007669"/>
    <property type="project" value="UniProtKB-ARBA"/>
</dbReference>
<dbReference type="PANTHER" id="PTHR43717">
    <property type="entry name" value="ANAEROBIC NITRIC OXIDE REDUCTASE FLAVORUBREDOXIN"/>
    <property type="match status" value="1"/>
</dbReference>
<proteinExistence type="inferred from homology"/>
<evidence type="ECO:0000256" key="1">
    <source>
        <dbReference type="ARBA" id="ARBA00007121"/>
    </source>
</evidence>
<dbReference type="SMART" id="SM00849">
    <property type="entry name" value="Lactamase_B"/>
    <property type="match status" value="1"/>
</dbReference>
<dbReference type="GO" id="GO:0009055">
    <property type="term" value="F:electron transfer activity"/>
    <property type="evidence" value="ECO:0007669"/>
    <property type="project" value="InterPro"/>
</dbReference>
<dbReference type="Pfam" id="PF00258">
    <property type="entry name" value="Flavodoxin_1"/>
    <property type="match status" value="1"/>
</dbReference>
<evidence type="ECO:0000313" key="3">
    <source>
        <dbReference type="EMBL" id="TLG76530.1"/>
    </source>
</evidence>
<dbReference type="RefSeq" id="WP_138190168.1">
    <property type="nucleotide sequence ID" value="NZ_VBWP01000002.1"/>
</dbReference>
<gene>
    <name evidence="3" type="ORF">FEZ08_02635</name>
</gene>
<organism evidence="3 4">
    <name type="scientific">Culicoidibacter larvae</name>
    <dbReference type="NCBI Taxonomy" id="2579976"/>
    <lineage>
        <taxon>Bacteria</taxon>
        <taxon>Bacillati</taxon>
        <taxon>Bacillota</taxon>
        <taxon>Culicoidibacteria</taxon>
        <taxon>Culicoidibacterales</taxon>
        <taxon>Culicoidibacteraceae</taxon>
        <taxon>Culicoidibacter</taxon>
    </lineage>
</organism>
<accession>A0A5R8QFJ9</accession>
<dbReference type="InterPro" id="IPR029039">
    <property type="entry name" value="Flavoprotein-like_sf"/>
</dbReference>
<dbReference type="Proteomes" id="UP000306912">
    <property type="component" value="Unassembled WGS sequence"/>
</dbReference>
<keyword evidence="4" id="KW-1185">Reference proteome</keyword>
<dbReference type="InterPro" id="IPR001279">
    <property type="entry name" value="Metallo-B-lactamas"/>
</dbReference>
<dbReference type="EMBL" id="VBWP01000002">
    <property type="protein sequence ID" value="TLG76530.1"/>
    <property type="molecule type" value="Genomic_DNA"/>
</dbReference>